<feature type="compositionally biased region" description="Acidic residues" evidence="3">
    <location>
        <begin position="163"/>
        <end position="175"/>
    </location>
</feature>
<reference evidence="5" key="3">
    <citation type="submission" date="2017-11" db="EMBL/GenBank/DDBJ databases">
        <authorList>
            <person name="Seuylemezian A."/>
            <person name="Cooper K."/>
            <person name="Vaishampayan P."/>
        </authorList>
    </citation>
    <scope>NUCLEOTIDE SEQUENCE</scope>
    <source>
        <strain evidence="5">PVAS-1</strain>
    </source>
</reference>
<comment type="caution">
    <text evidence="4">The sequence shown here is derived from an EMBL/GenBank/DDBJ whole genome shotgun (WGS) entry which is preliminary data.</text>
</comment>
<gene>
    <name evidence="4" type="ORF">B277_05538</name>
    <name evidence="5" type="ORF">CWN80_01500</name>
</gene>
<dbReference type="PATRIC" id="fig|1210046.3.peg.1073"/>
<dbReference type="EMBL" id="PIPF01000001">
    <property type="protein sequence ID" value="RWU85677.1"/>
    <property type="molecule type" value="Genomic_DNA"/>
</dbReference>
<evidence type="ECO:0000256" key="3">
    <source>
        <dbReference type="SAM" id="MobiDB-lite"/>
    </source>
</evidence>
<protein>
    <submittedName>
        <fullName evidence="4">Single-strand binding protein</fullName>
    </submittedName>
    <submittedName>
        <fullName evidence="5">Single-stranded DNA-binding protein</fullName>
    </submittedName>
</protein>
<dbReference type="STRING" id="1210046.B277_05538"/>
<dbReference type="Proteomes" id="UP000288711">
    <property type="component" value="Unassembled WGS sequence"/>
</dbReference>
<dbReference type="RefSeq" id="WP_007925963.1">
    <property type="nucleotide sequence ID" value="NZ_ALWX01000022.1"/>
</dbReference>
<evidence type="ECO:0000256" key="2">
    <source>
        <dbReference type="PROSITE-ProRule" id="PRU00252"/>
    </source>
</evidence>
<dbReference type="EMBL" id="ALWX01000022">
    <property type="protein sequence ID" value="EKA61611.1"/>
    <property type="molecule type" value="Genomic_DNA"/>
</dbReference>
<keyword evidence="1 2" id="KW-0238">DNA-binding</keyword>
<dbReference type="CDD" id="cd04496">
    <property type="entry name" value="SSB_OBF"/>
    <property type="match status" value="1"/>
</dbReference>
<evidence type="ECO:0000313" key="4">
    <source>
        <dbReference type="EMBL" id="EKA61611.1"/>
    </source>
</evidence>
<keyword evidence="7" id="KW-1185">Reference proteome</keyword>
<evidence type="ECO:0000256" key="1">
    <source>
        <dbReference type="ARBA" id="ARBA00023125"/>
    </source>
</evidence>
<dbReference type="InterPro" id="IPR012340">
    <property type="entry name" value="NA-bd_OB-fold"/>
</dbReference>
<reference evidence="4 6" key="2">
    <citation type="journal article" date="2012" name="J. Bacteriol.">
        <title>Genome Sequence of Janibacter hoylei MTCC8307, Isolated from the Stratospheric Air.</title>
        <authorList>
            <person name="Pawar S.P."/>
            <person name="Dhotre D.P."/>
            <person name="Shetty S.A."/>
            <person name="Chowdhury S.P."/>
            <person name="Chaudhari B.L."/>
            <person name="Shouche Y.S."/>
        </authorList>
    </citation>
    <scope>NUCLEOTIDE SEQUENCE [LARGE SCALE GENOMIC DNA]</scope>
    <source>
        <strain evidence="4 6">PVAS-1</strain>
    </source>
</reference>
<dbReference type="Proteomes" id="UP000004474">
    <property type="component" value="Unassembled WGS sequence"/>
</dbReference>
<dbReference type="AlphaFoldDB" id="K1E3L3"/>
<accession>K1E3L3</accession>
<dbReference type="Pfam" id="PF00436">
    <property type="entry name" value="SSB"/>
    <property type="match status" value="1"/>
</dbReference>
<sequence>MNEVEITVAGRVVADPEHRVTGNGRTFTTFRVASTVRRRNREGVFVDVSTSFYNVAAFRSLGMNSHVSLRKGDPVVVRGRLTINTWQRADESWGSSADIEAINLGHDLTFGTTEYAKAAGRGVVDSLAEQAGADGLARMTERMERSEGPSWAVPEAGPTGADVDGDEATHDEEAEVGVPSPT</sequence>
<dbReference type="PROSITE" id="PS50935">
    <property type="entry name" value="SSB"/>
    <property type="match status" value="1"/>
</dbReference>
<dbReference type="Gene3D" id="2.40.50.140">
    <property type="entry name" value="Nucleic acid-binding proteins"/>
    <property type="match status" value="1"/>
</dbReference>
<proteinExistence type="predicted"/>
<dbReference type="OrthoDB" id="4427276at2"/>
<reference evidence="5 7" key="1">
    <citation type="journal article" date="2009" name="Int. J. Syst. Evol. Microbiol.">
        <title>Janibacter hoylei sp. nov., Bacillus isronensis sp. nov. and Bacillus aryabhattai sp. nov., isolated from cryotubes used for collecting air from the upper atmosphere.</title>
        <authorList>
            <person name="Shivaji S."/>
            <person name="Chaturvedi P."/>
            <person name="Begum Z."/>
            <person name="Pindi P.K."/>
            <person name="Manorama R."/>
            <person name="Padmanaban D.A."/>
            <person name="Shouche Y.S."/>
            <person name="Pawar S."/>
            <person name="Vaishampayan P."/>
            <person name="Dutt C.B."/>
            <person name="Datta G.N."/>
            <person name="Manchanda R.K."/>
            <person name="Rao U.R."/>
            <person name="Bhargava P.M."/>
            <person name="Narlikar J.V."/>
        </authorList>
    </citation>
    <scope>NUCLEOTIDE SEQUENCE [LARGE SCALE GENOMIC DNA]</scope>
    <source>
        <strain evidence="5 7">PVAS-1</strain>
    </source>
</reference>
<dbReference type="eggNOG" id="COG0629">
    <property type="taxonomic scope" value="Bacteria"/>
</dbReference>
<dbReference type="GO" id="GO:0003697">
    <property type="term" value="F:single-stranded DNA binding"/>
    <property type="evidence" value="ECO:0007669"/>
    <property type="project" value="InterPro"/>
</dbReference>
<feature type="region of interest" description="Disordered" evidence="3">
    <location>
        <begin position="140"/>
        <end position="182"/>
    </location>
</feature>
<evidence type="ECO:0000313" key="5">
    <source>
        <dbReference type="EMBL" id="RWU85677.1"/>
    </source>
</evidence>
<name>K1E3L3_9MICO</name>
<dbReference type="SUPFAM" id="SSF50249">
    <property type="entry name" value="Nucleic acid-binding proteins"/>
    <property type="match status" value="1"/>
</dbReference>
<evidence type="ECO:0000313" key="6">
    <source>
        <dbReference type="Proteomes" id="UP000004474"/>
    </source>
</evidence>
<organism evidence="4 6">
    <name type="scientific">Janibacter hoylei PVAS-1</name>
    <dbReference type="NCBI Taxonomy" id="1210046"/>
    <lineage>
        <taxon>Bacteria</taxon>
        <taxon>Bacillati</taxon>
        <taxon>Actinomycetota</taxon>
        <taxon>Actinomycetes</taxon>
        <taxon>Micrococcales</taxon>
        <taxon>Intrasporangiaceae</taxon>
        <taxon>Janibacter</taxon>
    </lineage>
</organism>
<dbReference type="InterPro" id="IPR000424">
    <property type="entry name" value="Primosome_PriB/ssb"/>
</dbReference>
<evidence type="ECO:0000313" key="7">
    <source>
        <dbReference type="Proteomes" id="UP000288711"/>
    </source>
</evidence>